<evidence type="ECO:0000256" key="4">
    <source>
        <dbReference type="ARBA" id="ARBA00022695"/>
    </source>
</evidence>
<dbReference type="AlphaFoldDB" id="X0WVS5"/>
<dbReference type="GO" id="GO:0006351">
    <property type="term" value="P:DNA-templated transcription"/>
    <property type="evidence" value="ECO:0007669"/>
    <property type="project" value="InterPro"/>
</dbReference>
<evidence type="ECO:0000256" key="5">
    <source>
        <dbReference type="ARBA" id="ARBA00023163"/>
    </source>
</evidence>
<dbReference type="InterPro" id="IPR042102">
    <property type="entry name" value="RNA_pol_Rpb1_3_sf"/>
</dbReference>
<dbReference type="GO" id="GO:0000428">
    <property type="term" value="C:DNA-directed RNA polymerase complex"/>
    <property type="evidence" value="ECO:0007669"/>
    <property type="project" value="UniProtKB-KW"/>
</dbReference>
<dbReference type="Pfam" id="PF05000">
    <property type="entry name" value="RNA_pol_Rpb1_4"/>
    <property type="match status" value="1"/>
</dbReference>
<keyword evidence="2" id="KW-0240">DNA-directed RNA polymerase</keyword>
<dbReference type="InterPro" id="IPR045867">
    <property type="entry name" value="DNA-dir_RpoC_beta_prime"/>
</dbReference>
<name>X0WVS5_9ZZZZ</name>
<dbReference type="InterPro" id="IPR007083">
    <property type="entry name" value="RNA_pol_Rpb1_4"/>
</dbReference>
<dbReference type="EMBL" id="BARS01044332">
    <property type="protein sequence ID" value="GAG35069.1"/>
    <property type="molecule type" value="Genomic_DNA"/>
</dbReference>
<organism evidence="9">
    <name type="scientific">marine sediment metagenome</name>
    <dbReference type="NCBI Taxonomy" id="412755"/>
    <lineage>
        <taxon>unclassified sequences</taxon>
        <taxon>metagenomes</taxon>
        <taxon>ecological metagenomes</taxon>
    </lineage>
</organism>
<evidence type="ECO:0000313" key="9">
    <source>
        <dbReference type="EMBL" id="GAG35069.1"/>
    </source>
</evidence>
<dbReference type="Gene3D" id="1.10.274.100">
    <property type="entry name" value="RNA polymerase Rpb1, domain 3"/>
    <property type="match status" value="2"/>
</dbReference>
<dbReference type="GO" id="GO:0003899">
    <property type="term" value="F:DNA-directed RNA polymerase activity"/>
    <property type="evidence" value="ECO:0007669"/>
    <property type="project" value="UniProtKB-EC"/>
</dbReference>
<keyword evidence="4" id="KW-0548">Nucleotidyltransferase</keyword>
<dbReference type="EC" id="2.7.7.6" evidence="1"/>
<dbReference type="GO" id="GO:0003677">
    <property type="term" value="F:DNA binding"/>
    <property type="evidence" value="ECO:0007669"/>
    <property type="project" value="InterPro"/>
</dbReference>
<evidence type="ECO:0000256" key="1">
    <source>
        <dbReference type="ARBA" id="ARBA00012418"/>
    </source>
</evidence>
<dbReference type="InterPro" id="IPR007066">
    <property type="entry name" value="RNA_pol_Rpb1_3"/>
</dbReference>
<accession>X0WVS5</accession>
<proteinExistence type="predicted"/>
<dbReference type="PANTHER" id="PTHR19376:SF54">
    <property type="entry name" value="DNA-DIRECTED RNA POLYMERASE SUBUNIT BETA"/>
    <property type="match status" value="1"/>
</dbReference>
<dbReference type="SUPFAM" id="SSF64484">
    <property type="entry name" value="beta and beta-prime subunits of DNA dependent RNA-polymerase"/>
    <property type="match status" value="1"/>
</dbReference>
<evidence type="ECO:0000259" key="8">
    <source>
        <dbReference type="Pfam" id="PF05000"/>
    </source>
</evidence>
<evidence type="ECO:0000256" key="3">
    <source>
        <dbReference type="ARBA" id="ARBA00022679"/>
    </source>
</evidence>
<reference evidence="9" key="1">
    <citation type="journal article" date="2014" name="Front. Microbiol.">
        <title>High frequency of phylogenetically diverse reductive dehalogenase-homologous genes in deep subseafloor sedimentary metagenomes.</title>
        <authorList>
            <person name="Kawai M."/>
            <person name="Futagami T."/>
            <person name="Toyoda A."/>
            <person name="Takaki Y."/>
            <person name="Nishi S."/>
            <person name="Hori S."/>
            <person name="Arai W."/>
            <person name="Tsubouchi T."/>
            <person name="Morono Y."/>
            <person name="Uchiyama I."/>
            <person name="Ito T."/>
            <person name="Fujiyama A."/>
            <person name="Inagaki F."/>
            <person name="Takami H."/>
        </authorList>
    </citation>
    <scope>NUCLEOTIDE SEQUENCE</scope>
    <source>
        <strain evidence="9">Expedition CK06-06</strain>
    </source>
</reference>
<feature type="non-terminal residue" evidence="9">
    <location>
        <position position="222"/>
    </location>
</feature>
<dbReference type="Gene3D" id="1.10.132.30">
    <property type="match status" value="1"/>
</dbReference>
<sequence length="222" mass="24524">MVLGCYYLTTISRGAKGEGSVFGSFEEAKLAYELGAVDLRVEIEVRDQEKGGQRVKTSVGRIIFNDVLPPELRFLNKVIDKAGVKQVVTDCYKLLSHEQTAALLDSIKQLGFCYATKSGTTIAMNDIEVPQSKPKLLEEAEERIAIIENQYHRGLITDDERYNAAVGVWMEATDRITETISQTLDRYGGIYMMATSGAKGNISQIRQMAGMKGLMTDPSGKI</sequence>
<keyword evidence="3" id="KW-0808">Transferase</keyword>
<evidence type="ECO:0000256" key="6">
    <source>
        <dbReference type="ARBA" id="ARBA00048552"/>
    </source>
</evidence>
<keyword evidence="5" id="KW-0804">Transcription</keyword>
<dbReference type="Pfam" id="PF04983">
    <property type="entry name" value="RNA_pol_Rpb1_3"/>
    <property type="match status" value="1"/>
</dbReference>
<feature type="domain" description="RNA polymerase Rpb1" evidence="8">
    <location>
        <begin position="161"/>
        <end position="219"/>
    </location>
</feature>
<comment type="catalytic activity">
    <reaction evidence="6">
        <text>RNA(n) + a ribonucleoside 5'-triphosphate = RNA(n+1) + diphosphate</text>
        <dbReference type="Rhea" id="RHEA:21248"/>
        <dbReference type="Rhea" id="RHEA-COMP:14527"/>
        <dbReference type="Rhea" id="RHEA-COMP:17342"/>
        <dbReference type="ChEBI" id="CHEBI:33019"/>
        <dbReference type="ChEBI" id="CHEBI:61557"/>
        <dbReference type="ChEBI" id="CHEBI:140395"/>
        <dbReference type="EC" id="2.7.7.6"/>
    </reaction>
</comment>
<dbReference type="InterPro" id="IPR038120">
    <property type="entry name" value="Rpb1_funnel_sf"/>
</dbReference>
<evidence type="ECO:0000256" key="2">
    <source>
        <dbReference type="ARBA" id="ARBA00022478"/>
    </source>
</evidence>
<protein>
    <recommendedName>
        <fullName evidence="1">DNA-directed RNA polymerase</fullName>
        <ecNumber evidence="1">2.7.7.6</ecNumber>
    </recommendedName>
</protein>
<comment type="caution">
    <text evidence="9">The sequence shown here is derived from an EMBL/GenBank/DDBJ whole genome shotgun (WGS) entry which is preliminary data.</text>
</comment>
<gene>
    <name evidence="9" type="ORF">S01H1_66999</name>
</gene>
<evidence type="ECO:0000259" key="7">
    <source>
        <dbReference type="Pfam" id="PF04983"/>
    </source>
</evidence>
<feature type="domain" description="RNA polymerase Rpb1" evidence="7">
    <location>
        <begin position="1"/>
        <end position="127"/>
    </location>
</feature>
<dbReference type="PANTHER" id="PTHR19376">
    <property type="entry name" value="DNA-DIRECTED RNA POLYMERASE"/>
    <property type="match status" value="1"/>
</dbReference>